<reference evidence="2" key="2">
    <citation type="submission" date="2020-11" db="EMBL/GenBank/DDBJ databases">
        <authorList>
            <person name="McCartney M.A."/>
            <person name="Auch B."/>
            <person name="Kono T."/>
            <person name="Mallez S."/>
            <person name="Becker A."/>
            <person name="Gohl D.M."/>
            <person name="Silverstein K.A.T."/>
            <person name="Koren S."/>
            <person name="Bechman K.B."/>
            <person name="Herman A."/>
            <person name="Abrahante J.E."/>
            <person name="Garbe J."/>
        </authorList>
    </citation>
    <scope>NUCLEOTIDE SEQUENCE</scope>
    <source>
        <strain evidence="2">Duluth1</strain>
        <tissue evidence="2">Whole animal</tissue>
    </source>
</reference>
<evidence type="ECO:0000313" key="2">
    <source>
        <dbReference type="EMBL" id="KAH3840600.1"/>
    </source>
</evidence>
<comment type="caution">
    <text evidence="2">The sequence shown here is derived from an EMBL/GenBank/DDBJ whole genome shotgun (WGS) entry which is preliminary data.</text>
</comment>
<organism evidence="2 3">
    <name type="scientific">Dreissena polymorpha</name>
    <name type="common">Zebra mussel</name>
    <name type="synonym">Mytilus polymorpha</name>
    <dbReference type="NCBI Taxonomy" id="45954"/>
    <lineage>
        <taxon>Eukaryota</taxon>
        <taxon>Metazoa</taxon>
        <taxon>Spiralia</taxon>
        <taxon>Lophotrochozoa</taxon>
        <taxon>Mollusca</taxon>
        <taxon>Bivalvia</taxon>
        <taxon>Autobranchia</taxon>
        <taxon>Heteroconchia</taxon>
        <taxon>Euheterodonta</taxon>
        <taxon>Imparidentia</taxon>
        <taxon>Neoheterodontei</taxon>
        <taxon>Myida</taxon>
        <taxon>Dreissenoidea</taxon>
        <taxon>Dreissenidae</taxon>
        <taxon>Dreissena</taxon>
    </lineage>
</organism>
<evidence type="ECO:0000256" key="1">
    <source>
        <dbReference type="SAM" id="Coils"/>
    </source>
</evidence>
<reference evidence="2" key="1">
    <citation type="journal article" date="2019" name="bioRxiv">
        <title>The Genome of the Zebra Mussel, Dreissena polymorpha: A Resource for Invasive Species Research.</title>
        <authorList>
            <person name="McCartney M.A."/>
            <person name="Auch B."/>
            <person name="Kono T."/>
            <person name="Mallez S."/>
            <person name="Zhang Y."/>
            <person name="Obille A."/>
            <person name="Becker A."/>
            <person name="Abrahante J.E."/>
            <person name="Garbe J."/>
            <person name="Badalamenti J.P."/>
            <person name="Herman A."/>
            <person name="Mangelson H."/>
            <person name="Liachko I."/>
            <person name="Sullivan S."/>
            <person name="Sone E.D."/>
            <person name="Koren S."/>
            <person name="Silverstein K.A.T."/>
            <person name="Beckman K.B."/>
            <person name="Gohl D.M."/>
        </authorList>
    </citation>
    <scope>NUCLEOTIDE SEQUENCE</scope>
    <source>
        <strain evidence="2">Duluth1</strain>
        <tissue evidence="2">Whole animal</tissue>
    </source>
</reference>
<feature type="coiled-coil region" evidence="1">
    <location>
        <begin position="66"/>
        <end position="118"/>
    </location>
</feature>
<protein>
    <submittedName>
        <fullName evidence="2">Uncharacterized protein</fullName>
    </submittedName>
</protein>
<keyword evidence="1" id="KW-0175">Coiled coil</keyword>
<dbReference type="AlphaFoldDB" id="A0A9D4QSF6"/>
<dbReference type="EMBL" id="JAIWYP010000004">
    <property type="protein sequence ID" value="KAH3840600.1"/>
    <property type="molecule type" value="Genomic_DNA"/>
</dbReference>
<proteinExistence type="predicted"/>
<sequence length="139" mass="15569">MAKKLSAEHALVIGKATEFRDQITNRKQTEYKISIFSSEKQSKSSRTRKASNFAFKYAEAQAAITNAEYAEKEAILKKEQALLEEQERIANASRARKMEELKTDLEVLSYKIAAAAAKAEMKALETMSQIDDDASSVRS</sequence>
<dbReference type="Proteomes" id="UP000828390">
    <property type="component" value="Unassembled WGS sequence"/>
</dbReference>
<gene>
    <name evidence="2" type="ORF">DPMN_114052</name>
</gene>
<keyword evidence="3" id="KW-1185">Reference proteome</keyword>
<evidence type="ECO:0000313" key="3">
    <source>
        <dbReference type="Proteomes" id="UP000828390"/>
    </source>
</evidence>
<accession>A0A9D4QSF6</accession>
<name>A0A9D4QSF6_DREPO</name>